<protein>
    <submittedName>
        <fullName evidence="2">DUF6164 family protein</fullName>
    </submittedName>
</protein>
<keyword evidence="1" id="KW-0472">Membrane</keyword>
<dbReference type="InterPro" id="IPR046162">
    <property type="entry name" value="DUF6164"/>
</dbReference>
<gene>
    <name evidence="2" type="ORF">GCM10022229_12270</name>
</gene>
<dbReference type="Proteomes" id="UP001501727">
    <property type="component" value="Unassembled WGS sequence"/>
</dbReference>
<accession>A0ABP7MFG1</accession>
<evidence type="ECO:0000256" key="1">
    <source>
        <dbReference type="SAM" id="Phobius"/>
    </source>
</evidence>
<keyword evidence="1" id="KW-1133">Transmembrane helix</keyword>
<comment type="caution">
    <text evidence="2">The sequence shown here is derived from an EMBL/GenBank/DDBJ whole genome shotgun (WGS) entry which is preliminary data.</text>
</comment>
<evidence type="ECO:0000313" key="2">
    <source>
        <dbReference type="EMBL" id="GAA3920190.1"/>
    </source>
</evidence>
<name>A0ABP7MFG1_9GAMM</name>
<dbReference type="RefSeq" id="WP_344759070.1">
    <property type="nucleotide sequence ID" value="NZ_BAAAZU010000004.1"/>
</dbReference>
<keyword evidence="1" id="KW-0812">Transmembrane</keyword>
<dbReference type="EMBL" id="BAAAZU010000004">
    <property type="protein sequence ID" value="GAA3920190.1"/>
    <property type="molecule type" value="Genomic_DNA"/>
</dbReference>
<keyword evidence="3" id="KW-1185">Reference proteome</keyword>
<reference evidence="3" key="1">
    <citation type="journal article" date="2019" name="Int. J. Syst. Evol. Microbiol.">
        <title>The Global Catalogue of Microorganisms (GCM) 10K type strain sequencing project: providing services to taxonomists for standard genome sequencing and annotation.</title>
        <authorList>
            <consortium name="The Broad Institute Genomics Platform"/>
            <consortium name="The Broad Institute Genome Sequencing Center for Infectious Disease"/>
            <person name="Wu L."/>
            <person name="Ma J."/>
        </authorList>
    </citation>
    <scope>NUCLEOTIDE SEQUENCE [LARGE SCALE GENOMIC DNA]</scope>
    <source>
        <strain evidence="3">JCM 16916</strain>
    </source>
</reference>
<evidence type="ECO:0000313" key="3">
    <source>
        <dbReference type="Proteomes" id="UP001501727"/>
    </source>
</evidence>
<dbReference type="Pfam" id="PF19661">
    <property type="entry name" value="DUF6164"/>
    <property type="match status" value="1"/>
</dbReference>
<sequence>MAKLLLNLRNVLEDEAADVRAFLEENAIAFYETRPSRWGISHGGIWVENDADIAEAKRLMAGYQKQRQARVRAEHEQAVRDGTAETFADVVREQPLRVALTLLAIVFLLGLVALPVWLLHH</sequence>
<organism evidence="2 3">
    <name type="scientific">Luteimonas lutimaris</name>
    <dbReference type="NCBI Taxonomy" id="698645"/>
    <lineage>
        <taxon>Bacteria</taxon>
        <taxon>Pseudomonadati</taxon>
        <taxon>Pseudomonadota</taxon>
        <taxon>Gammaproteobacteria</taxon>
        <taxon>Lysobacterales</taxon>
        <taxon>Lysobacteraceae</taxon>
        <taxon>Luteimonas</taxon>
    </lineage>
</organism>
<proteinExistence type="predicted"/>
<feature type="transmembrane region" description="Helical" evidence="1">
    <location>
        <begin position="98"/>
        <end position="119"/>
    </location>
</feature>